<sequence length="260" mass="30030">MKELKRYLDSRKGNFSFYFEDLKDGYVYGFNDLVKMPCAGCIKLPVAMALFKEIENNKFSLDTNIRIGKDDIEEGASGIIHEFKEKDYTLLELLIAMLIQSDNTAANKIIDLITKERINEIFLDMGLNDTKLVRKTSDRLSTDDEGENYSTSFELSKCYKILYEGSYLNKEHSERLLKILRRQQRRNKIPFYIPKKEWCSIANKAGRLDGIEADSALLTVSKGDFIFTAMSCNLPNNVYGITTIARISKMMWDIVNMNWK</sequence>
<evidence type="ECO:0000313" key="2">
    <source>
        <dbReference type="EMBL" id="KYH34746.1"/>
    </source>
</evidence>
<dbReference type="PATRIC" id="fig|1121338.3.peg.1379"/>
<dbReference type="Proteomes" id="UP000075531">
    <property type="component" value="Unassembled WGS sequence"/>
</dbReference>
<name>A0A151B4C7_9CLOT</name>
<dbReference type="PANTHER" id="PTHR35333">
    <property type="entry name" value="BETA-LACTAMASE"/>
    <property type="match status" value="1"/>
</dbReference>
<evidence type="ECO:0000313" key="3">
    <source>
        <dbReference type="Proteomes" id="UP000075531"/>
    </source>
</evidence>
<dbReference type="GO" id="GO:0030655">
    <property type="term" value="P:beta-lactam antibiotic catabolic process"/>
    <property type="evidence" value="ECO:0007669"/>
    <property type="project" value="InterPro"/>
</dbReference>
<dbReference type="InterPro" id="IPR000871">
    <property type="entry name" value="Beta-lactam_class-A"/>
</dbReference>
<dbReference type="InterPro" id="IPR045155">
    <property type="entry name" value="Beta-lactam_cat"/>
</dbReference>
<accession>A0A151B4C7</accession>
<dbReference type="InterPro" id="IPR012338">
    <property type="entry name" value="Beta-lactam/transpept-like"/>
</dbReference>
<dbReference type="Gene3D" id="3.40.710.10">
    <property type="entry name" value="DD-peptidase/beta-lactamase superfamily"/>
    <property type="match status" value="1"/>
</dbReference>
<evidence type="ECO:0000259" key="1">
    <source>
        <dbReference type="Pfam" id="PF13354"/>
    </source>
</evidence>
<dbReference type="SUPFAM" id="SSF56601">
    <property type="entry name" value="beta-lactamase/transpeptidase-like"/>
    <property type="match status" value="1"/>
</dbReference>
<gene>
    <name evidence="2" type="ORF">CLTEP_13430</name>
</gene>
<dbReference type="RefSeq" id="WP_066824365.1">
    <property type="nucleotide sequence ID" value="NZ_LTBA01000011.1"/>
</dbReference>
<keyword evidence="3" id="KW-1185">Reference proteome</keyword>
<organism evidence="2 3">
    <name type="scientific">Clostridium tepidiprofundi DSM 19306</name>
    <dbReference type="NCBI Taxonomy" id="1121338"/>
    <lineage>
        <taxon>Bacteria</taxon>
        <taxon>Bacillati</taxon>
        <taxon>Bacillota</taxon>
        <taxon>Clostridia</taxon>
        <taxon>Eubacteriales</taxon>
        <taxon>Clostridiaceae</taxon>
        <taxon>Clostridium</taxon>
    </lineage>
</organism>
<protein>
    <recommendedName>
        <fullName evidence="1">Beta-lactamase class A catalytic domain-containing protein</fullName>
    </recommendedName>
</protein>
<dbReference type="GO" id="GO:0008800">
    <property type="term" value="F:beta-lactamase activity"/>
    <property type="evidence" value="ECO:0007669"/>
    <property type="project" value="InterPro"/>
</dbReference>
<comment type="caution">
    <text evidence="2">The sequence shown here is derived from an EMBL/GenBank/DDBJ whole genome shotgun (WGS) entry which is preliminary data.</text>
</comment>
<reference evidence="2 3" key="1">
    <citation type="submission" date="2016-02" db="EMBL/GenBank/DDBJ databases">
        <title>Genome sequence of Clostridium tepidiprofundi DSM 19306.</title>
        <authorList>
            <person name="Poehlein A."/>
            <person name="Daniel R."/>
        </authorList>
    </citation>
    <scope>NUCLEOTIDE SEQUENCE [LARGE SCALE GENOMIC DNA]</scope>
    <source>
        <strain evidence="2 3">DSM 19306</strain>
    </source>
</reference>
<dbReference type="EMBL" id="LTBA01000011">
    <property type="protein sequence ID" value="KYH34746.1"/>
    <property type="molecule type" value="Genomic_DNA"/>
</dbReference>
<dbReference type="PANTHER" id="PTHR35333:SF3">
    <property type="entry name" value="BETA-LACTAMASE-TYPE TRANSPEPTIDASE FOLD CONTAINING PROTEIN"/>
    <property type="match status" value="1"/>
</dbReference>
<dbReference type="GO" id="GO:0046677">
    <property type="term" value="P:response to antibiotic"/>
    <property type="evidence" value="ECO:0007669"/>
    <property type="project" value="InterPro"/>
</dbReference>
<dbReference type="AlphaFoldDB" id="A0A151B4C7"/>
<dbReference type="Pfam" id="PF13354">
    <property type="entry name" value="Beta-lactamase2"/>
    <property type="match status" value="1"/>
</dbReference>
<dbReference type="STRING" id="1121338.CLTEP_13430"/>
<dbReference type="OrthoDB" id="9775096at2"/>
<proteinExistence type="predicted"/>
<feature type="domain" description="Beta-lactamase class A catalytic" evidence="1">
    <location>
        <begin position="16"/>
        <end position="230"/>
    </location>
</feature>